<dbReference type="Proteomes" id="UP000321577">
    <property type="component" value="Unassembled WGS sequence"/>
</dbReference>
<protein>
    <submittedName>
        <fullName evidence="1">Uncharacterized protein</fullName>
    </submittedName>
</protein>
<keyword evidence="2" id="KW-1185">Reference proteome</keyword>
<dbReference type="AlphaFoldDB" id="A0A512MFM8"/>
<gene>
    <name evidence="1" type="ORF">BGE01nite_47970</name>
</gene>
<comment type="caution">
    <text evidence="1">The sequence shown here is derived from an EMBL/GenBank/DDBJ whole genome shotgun (WGS) entry which is preliminary data.</text>
</comment>
<name>A0A512MFM8_9BACT</name>
<proteinExistence type="predicted"/>
<evidence type="ECO:0000313" key="1">
    <source>
        <dbReference type="EMBL" id="GEP45506.1"/>
    </source>
</evidence>
<sequence>MGNQGLVGLLHVPGAAPRSTQAMDDVTEAGQAVGVIETHALPLARKTAPGMEKVCASVRSAYPLIVSFLDLPA</sequence>
<accession>A0A512MFM8</accession>
<dbReference type="EMBL" id="BKAG01000051">
    <property type="protein sequence ID" value="GEP45506.1"/>
    <property type="molecule type" value="Genomic_DNA"/>
</dbReference>
<organism evidence="1 2">
    <name type="scientific">Brevifollis gellanilyticus</name>
    <dbReference type="NCBI Taxonomy" id="748831"/>
    <lineage>
        <taxon>Bacteria</taxon>
        <taxon>Pseudomonadati</taxon>
        <taxon>Verrucomicrobiota</taxon>
        <taxon>Verrucomicrobiia</taxon>
        <taxon>Verrucomicrobiales</taxon>
        <taxon>Verrucomicrobiaceae</taxon>
    </lineage>
</organism>
<evidence type="ECO:0000313" key="2">
    <source>
        <dbReference type="Proteomes" id="UP000321577"/>
    </source>
</evidence>
<reference evidence="1 2" key="1">
    <citation type="submission" date="2019-07" db="EMBL/GenBank/DDBJ databases">
        <title>Whole genome shotgun sequence of Brevifollis gellanilyticus NBRC 108608.</title>
        <authorList>
            <person name="Hosoyama A."/>
            <person name="Uohara A."/>
            <person name="Ohji S."/>
            <person name="Ichikawa N."/>
        </authorList>
    </citation>
    <scope>NUCLEOTIDE SEQUENCE [LARGE SCALE GENOMIC DNA]</scope>
    <source>
        <strain evidence="1 2">NBRC 108608</strain>
    </source>
</reference>